<gene>
    <name evidence="2" type="ORF">LCGC14_1580230</name>
</gene>
<dbReference type="EMBL" id="LAZR01012427">
    <property type="protein sequence ID" value="KKM26889.1"/>
    <property type="molecule type" value="Genomic_DNA"/>
</dbReference>
<proteinExistence type="predicted"/>
<name>A0A0F9J374_9ZZZZ</name>
<dbReference type="InterPro" id="IPR002654">
    <property type="entry name" value="Glyco_trans_25"/>
</dbReference>
<feature type="domain" description="Glycosyl transferase family 25" evidence="1">
    <location>
        <begin position="47"/>
        <end position="121"/>
    </location>
</feature>
<reference evidence="2" key="1">
    <citation type="journal article" date="2015" name="Nature">
        <title>Complex archaea that bridge the gap between prokaryotes and eukaryotes.</title>
        <authorList>
            <person name="Spang A."/>
            <person name="Saw J.H."/>
            <person name="Jorgensen S.L."/>
            <person name="Zaremba-Niedzwiedzka K."/>
            <person name="Martijn J."/>
            <person name="Lind A.E."/>
            <person name="van Eijk R."/>
            <person name="Schleper C."/>
            <person name="Guy L."/>
            <person name="Ettema T.J."/>
        </authorList>
    </citation>
    <scope>NUCLEOTIDE SEQUENCE</scope>
</reference>
<accession>A0A0F9J374</accession>
<dbReference type="AlphaFoldDB" id="A0A0F9J374"/>
<protein>
    <recommendedName>
        <fullName evidence="1">Glycosyl transferase family 25 domain-containing protein</fullName>
    </recommendedName>
</protein>
<comment type="caution">
    <text evidence="2">The sequence shown here is derived from an EMBL/GenBank/DDBJ whole genome shotgun (WGS) entry which is preliminary data.</text>
</comment>
<evidence type="ECO:0000313" key="2">
    <source>
        <dbReference type="EMBL" id="KKM26889.1"/>
    </source>
</evidence>
<dbReference type="Pfam" id="PF01755">
    <property type="entry name" value="Glyco_transf_25"/>
    <property type="match status" value="1"/>
</dbReference>
<sequence length="205" mass="24057">MDIHLNNLKVFCINLDDRPDRWAEVQEEVKKIGITIERFPAIKHKRGHTGCILSHIEVWKMAKSLGVWMTIEDDILFLSHPKQNLEKAIKQLPDDWDMLYLGATLNQPLKQVSKNLLRLQRGWTTHGIIYNNQNGVVDFILNGMSDFKVDVFLTDYVQPKFNCFMCYPMVATQRPGHSDILNHYVSYKPITDRYKRYVTDIFEQD</sequence>
<evidence type="ECO:0000259" key="1">
    <source>
        <dbReference type="Pfam" id="PF01755"/>
    </source>
</evidence>
<organism evidence="2">
    <name type="scientific">marine sediment metagenome</name>
    <dbReference type="NCBI Taxonomy" id="412755"/>
    <lineage>
        <taxon>unclassified sequences</taxon>
        <taxon>metagenomes</taxon>
        <taxon>ecological metagenomes</taxon>
    </lineage>
</organism>